<dbReference type="Proteomes" id="UP000011602">
    <property type="component" value="Unassembled WGS sequence"/>
</dbReference>
<keyword evidence="2" id="KW-1185">Reference proteome</keyword>
<organism evidence="1 2">
    <name type="scientific">Natronolimnohabitans innermongolicus JCM 12255</name>
    <dbReference type="NCBI Taxonomy" id="1227499"/>
    <lineage>
        <taxon>Archaea</taxon>
        <taxon>Methanobacteriati</taxon>
        <taxon>Methanobacteriota</taxon>
        <taxon>Stenosarchaea group</taxon>
        <taxon>Halobacteria</taxon>
        <taxon>Halobacteriales</taxon>
        <taxon>Natrialbaceae</taxon>
        <taxon>Natronolimnohabitans</taxon>
    </lineage>
</organism>
<evidence type="ECO:0000313" key="2">
    <source>
        <dbReference type="Proteomes" id="UP000011602"/>
    </source>
</evidence>
<dbReference type="AlphaFoldDB" id="L9WHI3"/>
<accession>L9WHI3</accession>
<dbReference type="STRING" id="1227499.C493_21491"/>
<gene>
    <name evidence="1" type="ORF">C493_21491</name>
</gene>
<sequence>MSEAGTDNGDDEIVTVNFKVTRSFLDEIEDTWRTRI</sequence>
<reference evidence="1 2" key="1">
    <citation type="journal article" date="2014" name="PLoS Genet.">
        <title>Phylogenetically driven sequencing of extremely halophilic archaea reveals strategies for static and dynamic osmo-response.</title>
        <authorList>
            <person name="Becker E.A."/>
            <person name="Seitzer P.M."/>
            <person name="Tritt A."/>
            <person name="Larsen D."/>
            <person name="Krusor M."/>
            <person name="Yao A.I."/>
            <person name="Wu D."/>
            <person name="Madern D."/>
            <person name="Eisen J.A."/>
            <person name="Darling A.E."/>
            <person name="Facciotti M.T."/>
        </authorList>
    </citation>
    <scope>NUCLEOTIDE SEQUENCE [LARGE SCALE GENOMIC DNA]</scope>
    <source>
        <strain evidence="1 2">JCM 12255</strain>
    </source>
</reference>
<evidence type="ECO:0008006" key="3">
    <source>
        <dbReference type="Google" id="ProtNLM"/>
    </source>
</evidence>
<dbReference type="eggNOG" id="arCOG01010">
    <property type="taxonomic scope" value="Archaea"/>
</dbReference>
<comment type="caution">
    <text evidence="1">The sequence shown here is derived from an EMBL/GenBank/DDBJ whole genome shotgun (WGS) entry which is preliminary data.</text>
</comment>
<dbReference type="EMBL" id="AOHZ01000107">
    <property type="protein sequence ID" value="ELY48904.1"/>
    <property type="molecule type" value="Genomic_DNA"/>
</dbReference>
<protein>
    <recommendedName>
        <fullName evidence="3">CopG family transcriptional regulator</fullName>
    </recommendedName>
</protein>
<evidence type="ECO:0000313" key="1">
    <source>
        <dbReference type="EMBL" id="ELY48904.1"/>
    </source>
</evidence>
<name>L9WHI3_9EURY</name>
<proteinExistence type="predicted"/>